<dbReference type="Proteomes" id="UP000188879">
    <property type="component" value="Unassembled WGS sequence"/>
</dbReference>
<comment type="PTM">
    <text evidence="11">Cleaved by autocatalysis into a large and a small subunit.</text>
</comment>
<protein>
    <recommendedName>
        <fullName evidence="11">Glutathione hydrolase proenzyme</fullName>
        <ecNumber evidence="11">2.3.2.2</ecNumber>
        <ecNumber evidence="11">3.4.19.13</ecNumber>
    </recommendedName>
    <component>
        <recommendedName>
            <fullName evidence="11">Glutathione hydrolase large chain</fullName>
        </recommendedName>
    </component>
    <component>
        <recommendedName>
            <fullName evidence="11">Glutathione hydrolase small chain</fullName>
        </recommendedName>
    </component>
</protein>
<evidence type="ECO:0000256" key="1">
    <source>
        <dbReference type="ARBA" id="ARBA00001049"/>
    </source>
</evidence>
<comment type="subunit">
    <text evidence="11">This enzyme consists of two polypeptide chains, which are synthesized in precursor form from a single polypeptide.</text>
</comment>
<dbReference type="SUPFAM" id="SSF56235">
    <property type="entry name" value="N-terminal nucleophile aminohydrolases (Ntn hydrolases)"/>
    <property type="match status" value="1"/>
</dbReference>
<dbReference type="EMBL" id="MLCO01000005">
    <property type="protein sequence ID" value="ONG59017.1"/>
    <property type="molecule type" value="Genomic_DNA"/>
</dbReference>
<dbReference type="GO" id="GO:0103068">
    <property type="term" value="F:leukotriene C4 gamma-glutamyl transferase activity"/>
    <property type="evidence" value="ECO:0007669"/>
    <property type="project" value="UniProtKB-EC"/>
</dbReference>
<evidence type="ECO:0000313" key="14">
    <source>
        <dbReference type="Proteomes" id="UP000188879"/>
    </source>
</evidence>
<dbReference type="InterPro" id="IPR051792">
    <property type="entry name" value="GGT_bact"/>
</dbReference>
<dbReference type="InterPro" id="IPR000101">
    <property type="entry name" value="GGT_peptidase"/>
</dbReference>
<evidence type="ECO:0000256" key="2">
    <source>
        <dbReference type="ARBA" id="ARBA00001089"/>
    </source>
</evidence>
<dbReference type="PRINTS" id="PR01210">
    <property type="entry name" value="GGTRANSPTASE"/>
</dbReference>
<accession>A0A1V2H979</accession>
<evidence type="ECO:0000256" key="3">
    <source>
        <dbReference type="ARBA" id="ARBA00009381"/>
    </source>
</evidence>
<dbReference type="InterPro" id="IPR043137">
    <property type="entry name" value="GGT_ssub_C"/>
</dbReference>
<dbReference type="Gene3D" id="1.10.246.130">
    <property type="match status" value="1"/>
</dbReference>
<evidence type="ECO:0000256" key="10">
    <source>
        <dbReference type="PIRSR" id="PIRSR600101-2"/>
    </source>
</evidence>
<evidence type="ECO:0000256" key="9">
    <source>
        <dbReference type="PIRSR" id="PIRSR600101-1"/>
    </source>
</evidence>
<comment type="similarity">
    <text evidence="3 11">Belongs to the gamma-glutamyltransferase family.</text>
</comment>
<organism evidence="13 14">
    <name type="scientific">Teichococcus deserti</name>
    <dbReference type="NCBI Taxonomy" id="1817963"/>
    <lineage>
        <taxon>Bacteria</taxon>
        <taxon>Pseudomonadati</taxon>
        <taxon>Pseudomonadota</taxon>
        <taxon>Alphaproteobacteria</taxon>
        <taxon>Acetobacterales</taxon>
        <taxon>Roseomonadaceae</taxon>
        <taxon>Roseomonas</taxon>
    </lineage>
</organism>
<sequence length="567" mass="58942">MTSAPNSSWRDRAGSRFTREKQPALASRGMVVTNHPVASAAGAEMLLSGGNAIDAAIAALFTLTVVEPMMVGTLGGGVAHIRLTDGRHVVLDGLSTAPAAATADMYRPVSDTLPDYQETEGRKNAVGVLAMGVPGALAGWCQALADHGTLPLAEILRPAIRAASEGFRVTAYLTGAITDAATDLARDPGLAATFLPDGAPPQPGTLLRQPQLADSLRMMAGQGPAVLYGGQIGRALAEHMAASGGLITLADLEAYSVVERAPIVGKYRGFEVLAPPPPSSSGVHMTQMLNLLEGYDLGALGSGSTATVHLLAEALKMAFADRGVATADPAFVKVPVERLTSKDYAAERRALMKLDAAQDWTPGVPQAESANTTHVTVADAAGNIVASTQTINSLFGARFSIPGTGLIANNYMFNFDPHPGKALSVAPGKRVFTSMAPTIVRRDGKPVFALGLPGGLRIFGSAMQAVINLIDHGMELQDAVEAPRIWTNGHTLELEPTIDPSLDAGLSALGHKVQRMKHIGGGMGAVRFHADGMIEGAACWRADGTPVGISGGLARADVRFDPEVGRR</sequence>
<dbReference type="RefSeq" id="WP_076955478.1">
    <property type="nucleotide sequence ID" value="NZ_MLCO01000005.1"/>
</dbReference>
<dbReference type="EC" id="3.4.19.13" evidence="11"/>
<comment type="catalytic activity">
    <reaction evidence="2 11">
        <text>glutathione + H2O = L-cysteinylglycine + L-glutamate</text>
        <dbReference type="Rhea" id="RHEA:28807"/>
        <dbReference type="ChEBI" id="CHEBI:15377"/>
        <dbReference type="ChEBI" id="CHEBI:29985"/>
        <dbReference type="ChEBI" id="CHEBI:57925"/>
        <dbReference type="ChEBI" id="CHEBI:61694"/>
        <dbReference type="EC" id="3.4.19.13"/>
    </reaction>
</comment>
<comment type="pathway">
    <text evidence="11">Sulfur metabolism; glutathione metabolism.</text>
</comment>
<evidence type="ECO:0000256" key="6">
    <source>
        <dbReference type="ARBA" id="ARBA00023145"/>
    </source>
</evidence>
<reference evidence="13 14" key="1">
    <citation type="submission" date="2016-10" db="EMBL/GenBank/DDBJ databases">
        <title>Draft Genome sequence of Roseomonas sp. strain M3.</title>
        <authorList>
            <person name="Subhash Y."/>
            <person name="Lee S."/>
        </authorList>
    </citation>
    <scope>NUCLEOTIDE SEQUENCE [LARGE SCALE GENOMIC DNA]</scope>
    <source>
        <strain evidence="13 14">M3</strain>
    </source>
</reference>
<dbReference type="GO" id="GO:0006751">
    <property type="term" value="P:glutathione catabolic process"/>
    <property type="evidence" value="ECO:0007669"/>
    <property type="project" value="UniProtKB-UniRule"/>
</dbReference>
<dbReference type="NCBIfam" id="TIGR00066">
    <property type="entry name" value="g_glut_trans"/>
    <property type="match status" value="1"/>
</dbReference>
<comment type="catalytic activity">
    <reaction evidence="1 11">
        <text>an S-substituted glutathione + H2O = an S-substituted L-cysteinylglycine + L-glutamate</text>
        <dbReference type="Rhea" id="RHEA:59468"/>
        <dbReference type="ChEBI" id="CHEBI:15377"/>
        <dbReference type="ChEBI" id="CHEBI:29985"/>
        <dbReference type="ChEBI" id="CHEBI:90779"/>
        <dbReference type="ChEBI" id="CHEBI:143103"/>
        <dbReference type="EC" id="3.4.19.13"/>
    </reaction>
</comment>
<dbReference type="PROSITE" id="PS00462">
    <property type="entry name" value="G_GLU_TRANSPEPTIDASE"/>
    <property type="match status" value="1"/>
</dbReference>
<dbReference type="AlphaFoldDB" id="A0A1V2H979"/>
<dbReference type="UniPathway" id="UPA00204"/>
<keyword evidence="4 11" id="KW-0808">Transferase</keyword>
<name>A0A1V2H979_9PROT</name>
<dbReference type="Gene3D" id="3.60.20.40">
    <property type="match status" value="1"/>
</dbReference>
<dbReference type="GO" id="GO:0036374">
    <property type="term" value="F:glutathione hydrolase activity"/>
    <property type="evidence" value="ECO:0007669"/>
    <property type="project" value="UniProtKB-UniRule"/>
</dbReference>
<keyword evidence="6 11" id="KW-0865">Zymogen</keyword>
<feature type="compositionally biased region" description="Basic and acidic residues" evidence="12">
    <location>
        <begin position="9"/>
        <end position="22"/>
    </location>
</feature>
<evidence type="ECO:0000256" key="12">
    <source>
        <dbReference type="SAM" id="MobiDB-lite"/>
    </source>
</evidence>
<evidence type="ECO:0000256" key="4">
    <source>
        <dbReference type="ARBA" id="ARBA00022679"/>
    </source>
</evidence>
<dbReference type="InterPro" id="IPR043138">
    <property type="entry name" value="GGT_lsub"/>
</dbReference>
<keyword evidence="7 11" id="KW-0012">Acyltransferase</keyword>
<keyword evidence="14" id="KW-1185">Reference proteome</keyword>
<feature type="binding site" evidence="10">
    <location>
        <begin position="433"/>
        <end position="434"/>
    </location>
    <ligand>
        <name>L-glutamate</name>
        <dbReference type="ChEBI" id="CHEBI:29985"/>
    </ligand>
</feature>
<evidence type="ECO:0000256" key="5">
    <source>
        <dbReference type="ARBA" id="ARBA00022801"/>
    </source>
</evidence>
<feature type="binding site" evidence="10">
    <location>
        <begin position="390"/>
        <end position="392"/>
    </location>
    <ligand>
        <name>L-glutamate</name>
        <dbReference type="ChEBI" id="CHEBI:29985"/>
    </ligand>
</feature>
<evidence type="ECO:0000256" key="11">
    <source>
        <dbReference type="RuleBase" id="RU368036"/>
    </source>
</evidence>
<evidence type="ECO:0000256" key="7">
    <source>
        <dbReference type="ARBA" id="ARBA00023315"/>
    </source>
</evidence>
<evidence type="ECO:0000313" key="13">
    <source>
        <dbReference type="EMBL" id="ONG59017.1"/>
    </source>
</evidence>
<dbReference type="EC" id="2.3.2.2" evidence="11"/>
<keyword evidence="11" id="KW-0317">Glutathione biosynthesis</keyword>
<gene>
    <name evidence="13" type="ORF">BKE38_00845</name>
</gene>
<dbReference type="OrthoDB" id="9781342at2"/>
<keyword evidence="5 11" id="KW-0378">Hydrolase</keyword>
<feature type="binding site" evidence="10">
    <location>
        <position position="455"/>
    </location>
    <ligand>
        <name>L-glutamate</name>
        <dbReference type="ChEBI" id="CHEBI:29985"/>
    </ligand>
</feature>
<evidence type="ECO:0000256" key="8">
    <source>
        <dbReference type="ARBA" id="ARBA00047417"/>
    </source>
</evidence>
<dbReference type="PANTHER" id="PTHR43199:SF1">
    <property type="entry name" value="GLUTATHIONE HYDROLASE PROENZYME"/>
    <property type="match status" value="1"/>
</dbReference>
<proteinExistence type="inferred from homology"/>
<dbReference type="GO" id="GO:0006750">
    <property type="term" value="P:glutathione biosynthetic process"/>
    <property type="evidence" value="ECO:0007669"/>
    <property type="project" value="UniProtKB-KW"/>
</dbReference>
<feature type="region of interest" description="Disordered" evidence="12">
    <location>
        <begin position="1"/>
        <end position="25"/>
    </location>
</feature>
<dbReference type="PANTHER" id="PTHR43199">
    <property type="entry name" value="GLUTATHIONE HYDROLASE"/>
    <property type="match status" value="1"/>
</dbReference>
<dbReference type="InterPro" id="IPR029055">
    <property type="entry name" value="Ntn_hydrolases_N"/>
</dbReference>
<feature type="active site" description="Nucleophile" evidence="9">
    <location>
        <position position="372"/>
    </location>
</feature>
<dbReference type="InterPro" id="IPR055262">
    <property type="entry name" value="GGT_CS"/>
</dbReference>
<comment type="caution">
    <text evidence="13">The sequence shown here is derived from an EMBL/GenBank/DDBJ whole genome shotgun (WGS) entry which is preliminary data.</text>
</comment>
<dbReference type="Pfam" id="PF01019">
    <property type="entry name" value="G_glu_transpept"/>
    <property type="match status" value="1"/>
</dbReference>
<comment type="catalytic activity">
    <reaction evidence="8 11">
        <text>an N-terminal (5-L-glutamyl)-[peptide] + an alpha-amino acid = 5-L-glutamyl amino acid + an N-terminal L-alpha-aminoacyl-[peptide]</text>
        <dbReference type="Rhea" id="RHEA:23904"/>
        <dbReference type="Rhea" id="RHEA-COMP:9780"/>
        <dbReference type="Rhea" id="RHEA-COMP:9795"/>
        <dbReference type="ChEBI" id="CHEBI:77644"/>
        <dbReference type="ChEBI" id="CHEBI:78597"/>
        <dbReference type="ChEBI" id="CHEBI:78599"/>
        <dbReference type="ChEBI" id="CHEBI:78608"/>
        <dbReference type="EC" id="2.3.2.2"/>
    </reaction>
</comment>